<dbReference type="EMBL" id="RSDW01000001">
    <property type="protein sequence ID" value="RSL15163.1"/>
    <property type="molecule type" value="Genomic_DNA"/>
</dbReference>
<dbReference type="InterPro" id="IPR018485">
    <property type="entry name" value="FGGY_C"/>
</dbReference>
<keyword evidence="2" id="KW-0808">Transferase</keyword>
<dbReference type="PANTHER" id="PTHR43095:SF2">
    <property type="entry name" value="GLUCONOKINASE"/>
    <property type="match status" value="1"/>
</dbReference>
<keyword evidence="5" id="KW-0067">ATP-binding</keyword>
<evidence type="ECO:0000256" key="4">
    <source>
        <dbReference type="ARBA" id="ARBA00022777"/>
    </source>
</evidence>
<dbReference type="InterPro" id="IPR050406">
    <property type="entry name" value="FGGY_Carb_Kinase"/>
</dbReference>
<dbReference type="RefSeq" id="WP_125483936.1">
    <property type="nucleotide sequence ID" value="NZ_RSDW01000001.1"/>
</dbReference>
<dbReference type="GO" id="GO:0008993">
    <property type="term" value="F:rhamnulokinase activity"/>
    <property type="evidence" value="ECO:0007669"/>
    <property type="project" value="InterPro"/>
</dbReference>
<evidence type="ECO:0000256" key="6">
    <source>
        <dbReference type="ARBA" id="ARBA00023308"/>
    </source>
</evidence>
<evidence type="ECO:0000313" key="10">
    <source>
        <dbReference type="Proteomes" id="UP000269669"/>
    </source>
</evidence>
<organism evidence="9 10">
    <name type="scientific">Edaphobacter aggregans</name>
    <dbReference type="NCBI Taxonomy" id="570835"/>
    <lineage>
        <taxon>Bacteria</taxon>
        <taxon>Pseudomonadati</taxon>
        <taxon>Acidobacteriota</taxon>
        <taxon>Terriglobia</taxon>
        <taxon>Terriglobales</taxon>
        <taxon>Acidobacteriaceae</taxon>
        <taxon>Edaphobacter</taxon>
    </lineage>
</organism>
<dbReference type="Pfam" id="PF00370">
    <property type="entry name" value="FGGY_N"/>
    <property type="match status" value="1"/>
</dbReference>
<dbReference type="Gene3D" id="3.30.420.40">
    <property type="match status" value="2"/>
</dbReference>
<dbReference type="GO" id="GO:0005524">
    <property type="term" value="F:ATP binding"/>
    <property type="evidence" value="ECO:0007669"/>
    <property type="project" value="UniProtKB-KW"/>
</dbReference>
<sequence length="482" mass="52458">MALLPKDKRASIAVDLGAESCRVSLLRWVKGKPAIELVHRFVNAPREVDGGLRWDLAMIVDGLEEGVRRCASIATEGVRSIAVDGWAVDYVRLDAKGLPLGDPFCYRDERTVKAERSLHRKIGPERLRELTGVQLLRINTLYQLYADALDGVPEGRQWLNLPEYILSRWGGARVAEHTNATHTQMVELYKPQWCREIFQAAELDLACAAKIVPPGTEVGRLSGPLAELPELRNAVLIAPACHDTASAIAGIPATGNDWAYISSGTWSLVGTVLEQPRNGEEAREENFTNLGAVGGRICFHKNVNGMWLIRQCMDAWAAGGRAWTVPELVAAAEKTAKPRGLLDVDDPDLLLAGRMPQRINAQRVRKGYEALDEGAENAPVFASLIFHSLAARYAKVLDRIALHSGKKLKRLFVVGGASQNDFLNRLTAEATGLEVFRGAAESSTVGNFAVQLAVLEGGRDAVTGAYAEQVSRWAGLFVGAIG</sequence>
<protein>
    <submittedName>
        <fullName evidence="9">Rhamnulokinase</fullName>
    </submittedName>
</protein>
<comment type="caution">
    <text evidence="9">The sequence shown here is derived from an EMBL/GenBank/DDBJ whole genome shotgun (WGS) entry which is preliminary data.</text>
</comment>
<evidence type="ECO:0000256" key="5">
    <source>
        <dbReference type="ARBA" id="ARBA00022840"/>
    </source>
</evidence>
<dbReference type="OrthoDB" id="9761504at2"/>
<dbReference type="InterPro" id="IPR013449">
    <property type="entry name" value="Rhamnulokinase"/>
</dbReference>
<keyword evidence="6" id="KW-0684">Rhamnose metabolism</keyword>
<dbReference type="Pfam" id="PF02782">
    <property type="entry name" value="FGGY_C"/>
    <property type="match status" value="1"/>
</dbReference>
<dbReference type="Proteomes" id="UP000269669">
    <property type="component" value="Unassembled WGS sequence"/>
</dbReference>
<name>A0A428ME50_9BACT</name>
<evidence type="ECO:0000256" key="1">
    <source>
        <dbReference type="ARBA" id="ARBA00009156"/>
    </source>
</evidence>
<dbReference type="InterPro" id="IPR043129">
    <property type="entry name" value="ATPase_NBD"/>
</dbReference>
<evidence type="ECO:0000259" key="7">
    <source>
        <dbReference type="Pfam" id="PF00370"/>
    </source>
</evidence>
<keyword evidence="10" id="KW-1185">Reference proteome</keyword>
<dbReference type="GO" id="GO:0019301">
    <property type="term" value="P:rhamnose catabolic process"/>
    <property type="evidence" value="ECO:0007669"/>
    <property type="project" value="InterPro"/>
</dbReference>
<evidence type="ECO:0000256" key="2">
    <source>
        <dbReference type="ARBA" id="ARBA00022679"/>
    </source>
</evidence>
<evidence type="ECO:0000313" key="9">
    <source>
        <dbReference type="EMBL" id="RSL15163.1"/>
    </source>
</evidence>
<dbReference type="AlphaFoldDB" id="A0A428ME50"/>
<dbReference type="CDD" id="cd07771">
    <property type="entry name" value="ASKHA_NBD_FGGY_RhaB-like"/>
    <property type="match status" value="1"/>
</dbReference>
<dbReference type="SUPFAM" id="SSF53067">
    <property type="entry name" value="Actin-like ATPase domain"/>
    <property type="match status" value="2"/>
</dbReference>
<gene>
    <name evidence="9" type="ORF">EDE15_0640</name>
</gene>
<dbReference type="InterPro" id="IPR018484">
    <property type="entry name" value="FGGY_N"/>
</dbReference>
<proteinExistence type="inferred from homology"/>
<feature type="domain" description="Carbohydrate kinase FGGY C-terminal" evidence="8">
    <location>
        <begin position="259"/>
        <end position="451"/>
    </location>
</feature>
<keyword evidence="4 9" id="KW-0418">Kinase</keyword>
<evidence type="ECO:0000256" key="3">
    <source>
        <dbReference type="ARBA" id="ARBA00022741"/>
    </source>
</evidence>
<comment type="similarity">
    <text evidence="1">Belongs to the FGGY kinase family.</text>
</comment>
<accession>A0A428ME50</accession>
<reference evidence="9 10" key="1">
    <citation type="submission" date="2018-12" db="EMBL/GenBank/DDBJ databases">
        <title>Sequencing of bacterial isolates from soil warming experiment in Harvard Forest, Massachusetts, USA.</title>
        <authorList>
            <person name="Deangelis K."/>
        </authorList>
    </citation>
    <scope>NUCLEOTIDE SEQUENCE [LARGE SCALE GENOMIC DNA]</scope>
    <source>
        <strain evidence="9 10">EB153</strain>
    </source>
</reference>
<keyword evidence="3" id="KW-0547">Nucleotide-binding</keyword>
<feature type="domain" description="Carbohydrate kinase FGGY N-terminal" evidence="7">
    <location>
        <begin position="12"/>
        <end position="250"/>
    </location>
</feature>
<dbReference type="PANTHER" id="PTHR43095">
    <property type="entry name" value="SUGAR KINASE"/>
    <property type="match status" value="1"/>
</dbReference>
<evidence type="ECO:0000259" key="8">
    <source>
        <dbReference type="Pfam" id="PF02782"/>
    </source>
</evidence>